<feature type="transmembrane region" description="Helical" evidence="5">
    <location>
        <begin position="46"/>
        <end position="66"/>
    </location>
</feature>
<evidence type="ECO:0000256" key="5">
    <source>
        <dbReference type="SAM" id="Phobius"/>
    </source>
</evidence>
<feature type="transmembrane region" description="Helical" evidence="5">
    <location>
        <begin position="20"/>
        <end position="40"/>
    </location>
</feature>
<gene>
    <name evidence="6" type="ORF">DK846_00540</name>
</gene>
<reference evidence="6 7" key="1">
    <citation type="submission" date="2018-05" db="EMBL/GenBank/DDBJ databases">
        <title>Draft genome of Methanospirillum lacunae Ki8-1.</title>
        <authorList>
            <person name="Dueholm M.S."/>
            <person name="Nielsen P.H."/>
            <person name="Bakmann L.F."/>
            <person name="Otzen D.E."/>
        </authorList>
    </citation>
    <scope>NUCLEOTIDE SEQUENCE [LARGE SCALE GENOMIC DNA]</scope>
    <source>
        <strain evidence="6 7">Ki8-1</strain>
    </source>
</reference>
<accession>A0A2V2MZY3</accession>
<dbReference type="InterPro" id="IPR050475">
    <property type="entry name" value="Prenyltransferase_related"/>
</dbReference>
<organism evidence="6 7">
    <name type="scientific">Methanospirillum lacunae</name>
    <dbReference type="NCBI Taxonomy" id="668570"/>
    <lineage>
        <taxon>Archaea</taxon>
        <taxon>Methanobacteriati</taxon>
        <taxon>Methanobacteriota</taxon>
        <taxon>Stenosarchaea group</taxon>
        <taxon>Methanomicrobia</taxon>
        <taxon>Methanomicrobiales</taxon>
        <taxon>Methanospirillaceae</taxon>
        <taxon>Methanospirillum</taxon>
    </lineage>
</organism>
<dbReference type="GO" id="GO:0005886">
    <property type="term" value="C:plasma membrane"/>
    <property type="evidence" value="ECO:0007669"/>
    <property type="project" value="UniProtKB-SubCell"/>
</dbReference>
<dbReference type="GeneID" id="97549011"/>
<comment type="subcellular location">
    <subcellularLocation>
        <location evidence="1">Cell membrane</location>
        <topology evidence="1">Multi-pass membrane protein</topology>
    </subcellularLocation>
</comment>
<sequence length="286" mass="31407">MSSSPGVKIRACLDLIRMDLAVGAGLFLISGEIIATGELLPIPGMILGFLTLFFISGSANISNDYFDREVDQINLSTRPLPSGRISIRELWALFSLFTILGFITAALLGTLVLLIVFVLWGVALLYNVKLKESGFFGNLSVAFCLGMIFILGGILADTLNGALIAFALLAFFFDLGEEIACDALDMAGDEVRSTRSIAKQMGTDRAMMVSGGMFGIFILISFVPFLMSWFTFDYLLFALVLDLWVIRCVQKLMGSQSIADSREQVRSLYLSWGLFVFVFAFSRLVI</sequence>
<dbReference type="InterPro" id="IPR044878">
    <property type="entry name" value="UbiA_sf"/>
</dbReference>
<dbReference type="Pfam" id="PF01040">
    <property type="entry name" value="UbiA"/>
    <property type="match status" value="1"/>
</dbReference>
<dbReference type="OrthoDB" id="11851at2157"/>
<feature type="transmembrane region" description="Helical" evidence="5">
    <location>
        <begin position="267"/>
        <end position="285"/>
    </location>
</feature>
<dbReference type="NCBIfam" id="NF009523">
    <property type="entry name" value="PRK12884.1"/>
    <property type="match status" value="1"/>
</dbReference>
<name>A0A2V2MZY3_9EURY</name>
<keyword evidence="4 5" id="KW-0472">Membrane</keyword>
<evidence type="ECO:0000256" key="2">
    <source>
        <dbReference type="ARBA" id="ARBA00022692"/>
    </source>
</evidence>
<dbReference type="Gene3D" id="1.10.357.140">
    <property type="entry name" value="UbiA prenyltransferase"/>
    <property type="match status" value="1"/>
</dbReference>
<dbReference type="PANTHER" id="PTHR42723">
    <property type="entry name" value="CHLOROPHYLL SYNTHASE"/>
    <property type="match status" value="1"/>
</dbReference>
<evidence type="ECO:0000256" key="4">
    <source>
        <dbReference type="ARBA" id="ARBA00023136"/>
    </source>
</evidence>
<keyword evidence="3 5" id="KW-1133">Transmembrane helix</keyword>
<dbReference type="GO" id="GO:0016765">
    <property type="term" value="F:transferase activity, transferring alkyl or aryl (other than methyl) groups"/>
    <property type="evidence" value="ECO:0007669"/>
    <property type="project" value="InterPro"/>
</dbReference>
<comment type="caution">
    <text evidence="6">The sequence shown here is derived from an EMBL/GenBank/DDBJ whole genome shotgun (WGS) entry which is preliminary data.</text>
</comment>
<protein>
    <submittedName>
        <fullName evidence="6">Prenyltransferase</fullName>
    </submittedName>
</protein>
<dbReference type="RefSeq" id="WP_109966975.1">
    <property type="nucleotide sequence ID" value="NZ_CP176093.1"/>
</dbReference>
<dbReference type="PANTHER" id="PTHR42723:SF1">
    <property type="entry name" value="CHLOROPHYLL SYNTHASE, CHLOROPLASTIC"/>
    <property type="match status" value="1"/>
</dbReference>
<evidence type="ECO:0000313" key="6">
    <source>
        <dbReference type="EMBL" id="PWR73694.1"/>
    </source>
</evidence>
<evidence type="ECO:0000313" key="7">
    <source>
        <dbReference type="Proteomes" id="UP000245657"/>
    </source>
</evidence>
<feature type="transmembrane region" description="Helical" evidence="5">
    <location>
        <begin position="205"/>
        <end position="223"/>
    </location>
</feature>
<feature type="transmembrane region" description="Helical" evidence="5">
    <location>
        <begin position="87"/>
        <end position="105"/>
    </location>
</feature>
<proteinExistence type="predicted"/>
<evidence type="ECO:0000256" key="1">
    <source>
        <dbReference type="ARBA" id="ARBA00004651"/>
    </source>
</evidence>
<evidence type="ECO:0000256" key="3">
    <source>
        <dbReference type="ARBA" id="ARBA00022989"/>
    </source>
</evidence>
<dbReference type="AlphaFoldDB" id="A0A2V2MZY3"/>
<feature type="transmembrane region" description="Helical" evidence="5">
    <location>
        <begin position="135"/>
        <end position="156"/>
    </location>
</feature>
<dbReference type="InterPro" id="IPR000537">
    <property type="entry name" value="UbiA_prenyltransferase"/>
</dbReference>
<keyword evidence="2 5" id="KW-0812">Transmembrane</keyword>
<dbReference type="Proteomes" id="UP000245657">
    <property type="component" value="Unassembled WGS sequence"/>
</dbReference>
<dbReference type="CDD" id="cd13961">
    <property type="entry name" value="PT_UbiA_DGGGPS"/>
    <property type="match status" value="1"/>
</dbReference>
<keyword evidence="6" id="KW-0808">Transferase</keyword>
<keyword evidence="7" id="KW-1185">Reference proteome</keyword>
<dbReference type="EMBL" id="QGMY01000002">
    <property type="protein sequence ID" value="PWR73694.1"/>
    <property type="molecule type" value="Genomic_DNA"/>
</dbReference>